<dbReference type="AlphaFoldDB" id="A0AAD6S3G5"/>
<protein>
    <submittedName>
        <fullName evidence="3">Uncharacterized protein</fullName>
    </submittedName>
</protein>
<dbReference type="EMBL" id="JARJCM010000272">
    <property type="protein sequence ID" value="KAJ7020175.1"/>
    <property type="molecule type" value="Genomic_DNA"/>
</dbReference>
<sequence>MSPINYLLIARDVDASATSSDSTSAVPAEPTSSSSPSFFDAPPPPNIPGWVCYIVIAIFSVLLLVAIHFMYKQSEKYLASRGDLTELKKPYKLSPSEKRQLSLGKLPRPTIAPPPSAHIAAVENAAHSAEDALFHVTATNTLKNQRRAAQVLEKPDMVAPPLPPILRPAGARW</sequence>
<feature type="transmembrane region" description="Helical" evidence="2">
    <location>
        <begin position="47"/>
        <end position="71"/>
    </location>
</feature>
<dbReference type="Proteomes" id="UP001218188">
    <property type="component" value="Unassembled WGS sequence"/>
</dbReference>
<accession>A0AAD6S3G5</accession>
<keyword evidence="2" id="KW-0472">Membrane</keyword>
<keyword evidence="2" id="KW-0812">Transmembrane</keyword>
<evidence type="ECO:0000313" key="4">
    <source>
        <dbReference type="Proteomes" id="UP001218188"/>
    </source>
</evidence>
<proteinExistence type="predicted"/>
<name>A0AAD6S3G5_9AGAR</name>
<comment type="caution">
    <text evidence="3">The sequence shown here is derived from an EMBL/GenBank/DDBJ whole genome shotgun (WGS) entry which is preliminary data.</text>
</comment>
<feature type="region of interest" description="Disordered" evidence="1">
    <location>
        <begin position="19"/>
        <end position="39"/>
    </location>
</feature>
<reference evidence="3" key="1">
    <citation type="submission" date="2023-03" db="EMBL/GenBank/DDBJ databases">
        <title>Massive genome expansion in bonnet fungi (Mycena s.s.) driven by repeated elements and novel gene families across ecological guilds.</title>
        <authorList>
            <consortium name="Lawrence Berkeley National Laboratory"/>
            <person name="Harder C.B."/>
            <person name="Miyauchi S."/>
            <person name="Viragh M."/>
            <person name="Kuo A."/>
            <person name="Thoen E."/>
            <person name="Andreopoulos B."/>
            <person name="Lu D."/>
            <person name="Skrede I."/>
            <person name="Drula E."/>
            <person name="Henrissat B."/>
            <person name="Morin E."/>
            <person name="Kohler A."/>
            <person name="Barry K."/>
            <person name="LaButti K."/>
            <person name="Morin E."/>
            <person name="Salamov A."/>
            <person name="Lipzen A."/>
            <person name="Mereny Z."/>
            <person name="Hegedus B."/>
            <person name="Baldrian P."/>
            <person name="Stursova M."/>
            <person name="Weitz H."/>
            <person name="Taylor A."/>
            <person name="Grigoriev I.V."/>
            <person name="Nagy L.G."/>
            <person name="Martin F."/>
            <person name="Kauserud H."/>
        </authorList>
    </citation>
    <scope>NUCLEOTIDE SEQUENCE</scope>
    <source>
        <strain evidence="3">CBHHK200</strain>
    </source>
</reference>
<evidence type="ECO:0000256" key="1">
    <source>
        <dbReference type="SAM" id="MobiDB-lite"/>
    </source>
</evidence>
<organism evidence="3 4">
    <name type="scientific">Mycena alexandri</name>
    <dbReference type="NCBI Taxonomy" id="1745969"/>
    <lineage>
        <taxon>Eukaryota</taxon>
        <taxon>Fungi</taxon>
        <taxon>Dikarya</taxon>
        <taxon>Basidiomycota</taxon>
        <taxon>Agaricomycotina</taxon>
        <taxon>Agaricomycetes</taxon>
        <taxon>Agaricomycetidae</taxon>
        <taxon>Agaricales</taxon>
        <taxon>Marasmiineae</taxon>
        <taxon>Mycenaceae</taxon>
        <taxon>Mycena</taxon>
    </lineage>
</organism>
<gene>
    <name evidence="3" type="ORF">C8F04DRAFT_1196998</name>
</gene>
<keyword evidence="2" id="KW-1133">Transmembrane helix</keyword>
<evidence type="ECO:0000313" key="3">
    <source>
        <dbReference type="EMBL" id="KAJ7020175.1"/>
    </source>
</evidence>
<keyword evidence="4" id="KW-1185">Reference proteome</keyword>
<evidence type="ECO:0000256" key="2">
    <source>
        <dbReference type="SAM" id="Phobius"/>
    </source>
</evidence>